<dbReference type="Pfam" id="PF00227">
    <property type="entry name" value="Proteasome"/>
    <property type="match status" value="2"/>
</dbReference>
<reference evidence="6" key="1">
    <citation type="journal article" date="2019" name="Curr. Biol.">
        <title>Genome Sequence of Striga asiatica Provides Insight into the Evolution of Plant Parasitism.</title>
        <authorList>
            <person name="Yoshida S."/>
            <person name="Kim S."/>
            <person name="Wafula E.K."/>
            <person name="Tanskanen J."/>
            <person name="Kim Y.M."/>
            <person name="Honaas L."/>
            <person name="Yang Z."/>
            <person name="Spallek T."/>
            <person name="Conn C.E."/>
            <person name="Ichihashi Y."/>
            <person name="Cheong K."/>
            <person name="Cui S."/>
            <person name="Der J.P."/>
            <person name="Gundlach H."/>
            <person name="Jiao Y."/>
            <person name="Hori C."/>
            <person name="Ishida J.K."/>
            <person name="Kasahara H."/>
            <person name="Kiba T."/>
            <person name="Kim M.S."/>
            <person name="Koo N."/>
            <person name="Laohavisit A."/>
            <person name="Lee Y.H."/>
            <person name="Lumba S."/>
            <person name="McCourt P."/>
            <person name="Mortimer J.C."/>
            <person name="Mutuku J.M."/>
            <person name="Nomura T."/>
            <person name="Sasaki-Sekimoto Y."/>
            <person name="Seto Y."/>
            <person name="Wang Y."/>
            <person name="Wakatake T."/>
            <person name="Sakakibara H."/>
            <person name="Demura T."/>
            <person name="Yamaguchi S."/>
            <person name="Yoneyama K."/>
            <person name="Manabe R.I."/>
            <person name="Nelson D.C."/>
            <person name="Schulman A.H."/>
            <person name="Timko M.P."/>
            <person name="dePamphilis C.W."/>
            <person name="Choi D."/>
            <person name="Shirasu K."/>
        </authorList>
    </citation>
    <scope>NUCLEOTIDE SEQUENCE [LARGE SCALE GENOMIC DNA]</scope>
    <source>
        <strain evidence="6">cv. UVA1</strain>
    </source>
</reference>
<name>A0A5A7PMY0_STRAF</name>
<dbReference type="EMBL" id="BKCP01004861">
    <property type="protein sequence ID" value="GER34275.1"/>
    <property type="molecule type" value="Genomic_DNA"/>
</dbReference>
<organism evidence="5 6">
    <name type="scientific">Striga asiatica</name>
    <name type="common">Asiatic witchweed</name>
    <name type="synonym">Buchnera asiatica</name>
    <dbReference type="NCBI Taxonomy" id="4170"/>
    <lineage>
        <taxon>Eukaryota</taxon>
        <taxon>Viridiplantae</taxon>
        <taxon>Streptophyta</taxon>
        <taxon>Embryophyta</taxon>
        <taxon>Tracheophyta</taxon>
        <taxon>Spermatophyta</taxon>
        <taxon>Magnoliopsida</taxon>
        <taxon>eudicotyledons</taxon>
        <taxon>Gunneridae</taxon>
        <taxon>Pentapetalae</taxon>
        <taxon>asterids</taxon>
        <taxon>lamiids</taxon>
        <taxon>Lamiales</taxon>
        <taxon>Orobanchaceae</taxon>
        <taxon>Buchnereae</taxon>
        <taxon>Striga</taxon>
    </lineage>
</organism>
<dbReference type="AlphaFoldDB" id="A0A5A7PMY0"/>
<dbReference type="Proteomes" id="UP000325081">
    <property type="component" value="Unassembled WGS sequence"/>
</dbReference>
<comment type="subunit">
    <text evidence="4">Component of the proteasome complex.</text>
</comment>
<evidence type="ECO:0000313" key="5">
    <source>
        <dbReference type="EMBL" id="GER34275.1"/>
    </source>
</evidence>
<comment type="similarity">
    <text evidence="4">Belongs to the peptidase T1B family.</text>
</comment>
<evidence type="ECO:0000256" key="2">
    <source>
        <dbReference type="ARBA" id="ARBA00022942"/>
    </source>
</evidence>
<dbReference type="GO" id="GO:0005839">
    <property type="term" value="C:proteasome core complex"/>
    <property type="evidence" value="ECO:0007669"/>
    <property type="project" value="InterPro"/>
</dbReference>
<dbReference type="PANTHER" id="PTHR32194">
    <property type="entry name" value="METALLOPROTEASE TLDD"/>
    <property type="match status" value="1"/>
</dbReference>
<comment type="subcellular location">
    <subcellularLocation>
        <location evidence="4">Cytoplasm</location>
    </subcellularLocation>
    <subcellularLocation>
        <location evidence="4">Nucleus</location>
    </subcellularLocation>
</comment>
<proteinExistence type="inferred from homology"/>
<keyword evidence="3 4" id="KW-0539">Nucleus</keyword>
<dbReference type="SUPFAM" id="SSF56235">
    <property type="entry name" value="N-terminal nucleophile aminohydrolases (Ntn hydrolases)"/>
    <property type="match status" value="1"/>
</dbReference>
<keyword evidence="6" id="KW-1185">Reference proteome</keyword>
<dbReference type="InterPro" id="IPR023333">
    <property type="entry name" value="Proteasome_suB-type"/>
</dbReference>
<dbReference type="Gene3D" id="3.60.20.10">
    <property type="entry name" value="Glutamine Phosphoribosylpyrophosphate, subunit 1, domain 1"/>
    <property type="match status" value="1"/>
</dbReference>
<comment type="function">
    <text evidence="4">Component of the proteasome, a multicatalytic proteinase complex which is characterized by its ability to cleave peptides with Arg, Phe, Tyr, Leu, and Glu adjacent to the leaving group at neutral or slightly basic pH. The proteasome has an ATP-dependent proteolytic activity.</text>
</comment>
<dbReference type="PROSITE" id="PS00854">
    <property type="entry name" value="PROTEASOME_BETA_1"/>
    <property type="match status" value="1"/>
</dbReference>
<evidence type="ECO:0000256" key="1">
    <source>
        <dbReference type="ARBA" id="ARBA00022490"/>
    </source>
</evidence>
<accession>A0A5A7PMY0</accession>
<dbReference type="GO" id="GO:0010498">
    <property type="term" value="P:proteasomal protein catabolic process"/>
    <property type="evidence" value="ECO:0007669"/>
    <property type="project" value="InterPro"/>
</dbReference>
<dbReference type="OrthoDB" id="268428at2759"/>
<dbReference type="PANTHER" id="PTHR32194:SF2">
    <property type="entry name" value="PROTEASOME SUBUNIT BETA TYPE-1"/>
    <property type="match status" value="1"/>
</dbReference>
<evidence type="ECO:0000256" key="3">
    <source>
        <dbReference type="ARBA" id="ARBA00023242"/>
    </source>
</evidence>
<dbReference type="InterPro" id="IPR001353">
    <property type="entry name" value="Proteasome_sua/b"/>
</dbReference>
<protein>
    <recommendedName>
        <fullName evidence="4">Proteasome subunit beta</fullName>
    </recommendedName>
</protein>
<dbReference type="GO" id="GO:0005737">
    <property type="term" value="C:cytoplasm"/>
    <property type="evidence" value="ECO:0007669"/>
    <property type="project" value="UniProtKB-SubCell"/>
</dbReference>
<comment type="caution">
    <text evidence="5">The sequence shown here is derived from an EMBL/GenBank/DDBJ whole genome shotgun (WGS) entry which is preliminary data.</text>
</comment>
<dbReference type="CDD" id="cd03758">
    <property type="entry name" value="proteasome_beta_type_2"/>
    <property type="match status" value="1"/>
</dbReference>
<dbReference type="GO" id="GO:0005634">
    <property type="term" value="C:nucleus"/>
    <property type="evidence" value="ECO:0007669"/>
    <property type="project" value="UniProtKB-SubCell"/>
</dbReference>
<dbReference type="InterPro" id="IPR035206">
    <property type="entry name" value="Proteasome_beta2"/>
</dbReference>
<dbReference type="InterPro" id="IPR016050">
    <property type="entry name" value="Proteasome_bsu_CS"/>
</dbReference>
<evidence type="ECO:0000256" key="4">
    <source>
        <dbReference type="RuleBase" id="RU004203"/>
    </source>
</evidence>
<keyword evidence="2 4" id="KW-0647">Proteasome</keyword>
<keyword evidence="1 4" id="KW-0963">Cytoplasm</keyword>
<gene>
    <name evidence="5" type="ORF">STAS_10481</name>
</gene>
<evidence type="ECO:0000313" key="6">
    <source>
        <dbReference type="Proteomes" id="UP000325081"/>
    </source>
</evidence>
<sequence length="294" mass="33152">MESVFGLVGKDFAIVAADTSAVHSILVHKTNEDKIMILDSHKLMGASGETGDRGLWQEFLEIRVISLLGISRVLWESFSMGVGIRVQFTEYIQKNVALYQFRNGIPLTTAAAANFTRGELATALPHPVAVVLYIPHYTCLVVISYFDVFFFSSFYPFFVTHSVRCPMQGFCYIRDSAHLYPKLLNPYMVNIILAGYDKQTGPSMYHIDYIASLIKVDKAAFGYGSYFALSMMDRHYRPDMTVEEAIDLVDKCIIEIRSRLVVAPPNFIIKIVDKDGAREYAWRESIKDTPVNAA</sequence>
<dbReference type="InterPro" id="IPR029055">
    <property type="entry name" value="Ntn_hydrolases_N"/>
</dbReference>